<keyword evidence="8 11" id="KW-0808">Transferase</keyword>
<comment type="function">
    <text evidence="1 11">Catalyzes the synthesis of alpha-ribazole-5'-phosphate from nicotinate mononucleotide (NAMN) and 5,6-dimethylbenzimidazole (DMB).</text>
</comment>
<organism evidence="12 13">
    <name type="scientific">Thermoanaerobacter kivui</name>
    <name type="common">Acetogenium kivui</name>
    <dbReference type="NCBI Taxonomy" id="2325"/>
    <lineage>
        <taxon>Bacteria</taxon>
        <taxon>Bacillati</taxon>
        <taxon>Bacillota</taxon>
        <taxon>Clostridia</taxon>
        <taxon>Thermoanaerobacterales</taxon>
        <taxon>Thermoanaerobacteraceae</taxon>
        <taxon>Thermoanaerobacter</taxon>
    </lineage>
</organism>
<dbReference type="AlphaFoldDB" id="A0A097ASD9"/>
<dbReference type="PANTHER" id="PTHR43463:SF1">
    <property type="entry name" value="NICOTINATE-NUCLEOTIDE--DIMETHYLBENZIMIDAZOLE PHOSPHORIBOSYLTRANSFERASE"/>
    <property type="match status" value="1"/>
</dbReference>
<evidence type="ECO:0000256" key="1">
    <source>
        <dbReference type="ARBA" id="ARBA00002197"/>
    </source>
</evidence>
<comment type="pathway">
    <text evidence="2 11">Nucleoside biosynthesis; alpha-ribazole biosynthesis; alpha-ribazole from 5,6-dimethylbenzimidazole: step 1/2.</text>
</comment>
<dbReference type="UniPathway" id="UPA00061">
    <property type="reaction ID" value="UER00516"/>
</dbReference>
<evidence type="ECO:0000256" key="3">
    <source>
        <dbReference type="ARBA" id="ARBA00007110"/>
    </source>
</evidence>
<comment type="similarity">
    <text evidence="3 11">Belongs to the CobT family.</text>
</comment>
<dbReference type="InterPro" id="IPR023195">
    <property type="entry name" value="Nict_dMeBzImd_PRibTrfase_N"/>
</dbReference>
<evidence type="ECO:0000256" key="11">
    <source>
        <dbReference type="HAMAP-Rule" id="MF_00230"/>
    </source>
</evidence>
<evidence type="ECO:0000256" key="10">
    <source>
        <dbReference type="ARBA" id="ARBA00047340"/>
    </source>
</evidence>
<evidence type="ECO:0000313" key="12">
    <source>
        <dbReference type="EMBL" id="AIS52729.1"/>
    </source>
</evidence>
<comment type="catalytic activity">
    <reaction evidence="10 11">
        <text>5,6-dimethylbenzimidazole + nicotinate beta-D-ribonucleotide = alpha-ribazole 5'-phosphate + nicotinate + H(+)</text>
        <dbReference type="Rhea" id="RHEA:11196"/>
        <dbReference type="ChEBI" id="CHEBI:15378"/>
        <dbReference type="ChEBI" id="CHEBI:15890"/>
        <dbReference type="ChEBI" id="CHEBI:32544"/>
        <dbReference type="ChEBI" id="CHEBI:57502"/>
        <dbReference type="ChEBI" id="CHEBI:57918"/>
        <dbReference type="EC" id="2.4.2.21"/>
    </reaction>
</comment>
<dbReference type="HAMAP" id="MF_00230">
    <property type="entry name" value="CobT"/>
    <property type="match status" value="1"/>
</dbReference>
<dbReference type="FunFam" id="3.40.50.10210:FF:000001">
    <property type="entry name" value="Nicotinate-nucleotide--dimethylbenzimidazole phosphoribosyltransferase"/>
    <property type="match status" value="1"/>
</dbReference>
<evidence type="ECO:0000256" key="9">
    <source>
        <dbReference type="ARBA" id="ARBA00030686"/>
    </source>
</evidence>
<dbReference type="InterPro" id="IPR017846">
    <property type="entry name" value="Nict_dMeBzImd_PRibTrfase_bact"/>
</dbReference>
<dbReference type="Pfam" id="PF02277">
    <property type="entry name" value="DBI_PRT"/>
    <property type="match status" value="1"/>
</dbReference>
<evidence type="ECO:0000313" key="13">
    <source>
        <dbReference type="Proteomes" id="UP000029669"/>
    </source>
</evidence>
<dbReference type="NCBIfam" id="NF000996">
    <property type="entry name" value="PRK00105.1"/>
    <property type="match status" value="1"/>
</dbReference>
<dbReference type="KEGG" id="tki:TKV_c15640"/>
<accession>A0A097ASD9</accession>
<dbReference type="PANTHER" id="PTHR43463">
    <property type="entry name" value="NICOTINATE-NUCLEOTIDE--DIMETHYLBENZIMIDAZOLE PHOSPHORIBOSYLTRANSFERASE"/>
    <property type="match status" value="1"/>
</dbReference>
<evidence type="ECO:0000256" key="8">
    <source>
        <dbReference type="ARBA" id="ARBA00022679"/>
    </source>
</evidence>
<dbReference type="NCBIfam" id="TIGR03160">
    <property type="entry name" value="cobT_DBIPRT"/>
    <property type="match status" value="1"/>
</dbReference>
<evidence type="ECO:0000256" key="5">
    <source>
        <dbReference type="ARBA" id="ARBA00015486"/>
    </source>
</evidence>
<dbReference type="eggNOG" id="COG2038">
    <property type="taxonomic scope" value="Bacteria"/>
</dbReference>
<dbReference type="GO" id="GO:0008939">
    <property type="term" value="F:nicotinate-nucleotide-dimethylbenzimidazole phosphoribosyltransferase activity"/>
    <property type="evidence" value="ECO:0007669"/>
    <property type="project" value="UniProtKB-UniRule"/>
</dbReference>
<dbReference type="EC" id="2.4.2.21" evidence="4 11"/>
<dbReference type="HOGENOM" id="CLU_002982_0_0_9"/>
<dbReference type="InterPro" id="IPR003200">
    <property type="entry name" value="Nict_dMeBzImd_PRibTrfase"/>
</dbReference>
<keyword evidence="6 11" id="KW-0169">Cobalamin biosynthesis</keyword>
<dbReference type="Proteomes" id="UP000029669">
    <property type="component" value="Chromosome"/>
</dbReference>
<dbReference type="CDD" id="cd02439">
    <property type="entry name" value="DMB-PRT_CobT"/>
    <property type="match status" value="1"/>
</dbReference>
<dbReference type="EMBL" id="CP009170">
    <property type="protein sequence ID" value="AIS52729.1"/>
    <property type="molecule type" value="Genomic_DNA"/>
</dbReference>
<sequence>MSKLNETISRITDLNKEAIKKAQQHLDILTKPQGSLGILEDIVKQLAGITGNPMPKLGEKVVIIMAGDHGVVEEGVSAFPQEVTYQMVLNFLAGGAAINVLSRHAGAKIVCCDIGIAVDVKHPDLIIKKVRHGTNNMTKGPAMSRSEAIRAVEAGIEVAEEQIAKGATILATGDMGIGNTTPSSAILKVFTGCPIEKAVGRGTGLNDNGLARKAMVINRAIEINNPDPGDPIDVLSKVGGLEIAGLTGVILGSAAHKIPVVIDGFISTAAAMIAGKIEPKAINYMIASHVSEEPGHKLMLETLGLSPILHMKMRLGEGTGAALAFHIIDAATHVQSEMATFESAGVTTAPLTID</sequence>
<dbReference type="RefSeq" id="WP_049685438.1">
    <property type="nucleotide sequence ID" value="NZ_CP009170.1"/>
</dbReference>
<keyword evidence="7 11" id="KW-0328">Glycosyltransferase</keyword>
<evidence type="ECO:0000256" key="2">
    <source>
        <dbReference type="ARBA" id="ARBA00005049"/>
    </source>
</evidence>
<evidence type="ECO:0000256" key="4">
    <source>
        <dbReference type="ARBA" id="ARBA00011991"/>
    </source>
</evidence>
<proteinExistence type="inferred from homology"/>
<name>A0A097ASD9_THEKI</name>
<keyword evidence="13" id="KW-1185">Reference proteome</keyword>
<dbReference type="STRING" id="2325.TKV_c15640"/>
<dbReference type="SUPFAM" id="SSF52733">
    <property type="entry name" value="Nicotinate mononucleotide:5,6-dimethylbenzimidazole phosphoribosyltransferase (CobT)"/>
    <property type="match status" value="1"/>
</dbReference>
<dbReference type="Gene3D" id="1.10.1610.10">
    <property type="match status" value="1"/>
</dbReference>
<feature type="active site" description="Proton acceptor" evidence="11">
    <location>
        <position position="317"/>
    </location>
</feature>
<dbReference type="GO" id="GO:0009236">
    <property type="term" value="P:cobalamin biosynthetic process"/>
    <property type="evidence" value="ECO:0007669"/>
    <property type="project" value="UniProtKB-UniRule"/>
</dbReference>
<protein>
    <recommendedName>
        <fullName evidence="5 11">Nicotinate-nucleotide--dimethylbenzimidazole phosphoribosyltransferase</fullName>
        <shortName evidence="11">NN:DBI PRT</shortName>
        <ecNumber evidence="4 11">2.4.2.21</ecNumber>
    </recommendedName>
    <alternativeName>
        <fullName evidence="9 11">N(1)-alpha-phosphoribosyltransferase</fullName>
    </alternativeName>
</protein>
<reference evidence="13" key="1">
    <citation type="journal article" date="2015" name="Genome Announc.">
        <title>Whole-Genome Sequences of 80 Environmental and Clinical Isolates of Burkholderia pseudomallei.</title>
        <authorList>
            <person name="Johnson S.L."/>
            <person name="Baker A.L."/>
            <person name="Chain P.S."/>
            <person name="Currie B.J."/>
            <person name="Daligault H.E."/>
            <person name="Davenport K.W."/>
            <person name="Davis C.B."/>
            <person name="Inglis T.J."/>
            <person name="Kaestli M."/>
            <person name="Koren S."/>
            <person name="Mayo M."/>
            <person name="Merritt A.J."/>
            <person name="Price E.P."/>
            <person name="Sarovich D.S."/>
            <person name="Warner J."/>
            <person name="Rosovitz M.J."/>
        </authorList>
    </citation>
    <scope>NUCLEOTIDE SEQUENCE [LARGE SCALE GENOMIC DNA]</scope>
    <source>
        <strain evidence="13">DSM 2030</strain>
    </source>
</reference>
<evidence type="ECO:0000256" key="7">
    <source>
        <dbReference type="ARBA" id="ARBA00022676"/>
    </source>
</evidence>
<gene>
    <name evidence="11 12" type="primary">cobT</name>
    <name evidence="12" type="ORF">TKV_c15640</name>
</gene>
<dbReference type="InterPro" id="IPR036087">
    <property type="entry name" value="Nict_dMeBzImd_PRibTrfase_sf"/>
</dbReference>
<evidence type="ECO:0000256" key="6">
    <source>
        <dbReference type="ARBA" id="ARBA00022573"/>
    </source>
</evidence>
<dbReference type="Gene3D" id="3.40.50.10210">
    <property type="match status" value="1"/>
</dbReference>
<dbReference type="OrthoDB" id="9781491at2"/>